<name>A0ABV8NX40_9BURK</name>
<evidence type="ECO:0000256" key="2">
    <source>
        <dbReference type="SAM" id="SignalP"/>
    </source>
</evidence>
<feature type="chain" id="PRO_5046556306" evidence="2">
    <location>
        <begin position="34"/>
        <end position="336"/>
    </location>
</feature>
<reference evidence="4" key="1">
    <citation type="journal article" date="2019" name="Int. J. Syst. Evol. Microbiol.">
        <title>The Global Catalogue of Microorganisms (GCM) 10K type strain sequencing project: providing services to taxonomists for standard genome sequencing and annotation.</title>
        <authorList>
            <consortium name="The Broad Institute Genomics Platform"/>
            <consortium name="The Broad Institute Genome Sequencing Center for Infectious Disease"/>
            <person name="Wu L."/>
            <person name="Ma J."/>
        </authorList>
    </citation>
    <scope>NUCLEOTIDE SEQUENCE [LARGE SCALE GENOMIC DNA]</scope>
    <source>
        <strain evidence="4">LMG 24813</strain>
    </source>
</reference>
<evidence type="ECO:0000313" key="4">
    <source>
        <dbReference type="Proteomes" id="UP001595848"/>
    </source>
</evidence>
<comment type="similarity">
    <text evidence="1">Belongs to the UPF0065 (bug) family.</text>
</comment>
<dbReference type="PIRSF" id="PIRSF017082">
    <property type="entry name" value="YflP"/>
    <property type="match status" value="1"/>
</dbReference>
<dbReference type="InterPro" id="IPR005064">
    <property type="entry name" value="BUG"/>
</dbReference>
<dbReference type="RefSeq" id="WP_217963125.1">
    <property type="nucleotide sequence ID" value="NZ_JAHTBN010000002.1"/>
</dbReference>
<dbReference type="PANTHER" id="PTHR42928:SF5">
    <property type="entry name" value="BLR1237 PROTEIN"/>
    <property type="match status" value="1"/>
</dbReference>
<evidence type="ECO:0000256" key="1">
    <source>
        <dbReference type="ARBA" id="ARBA00006987"/>
    </source>
</evidence>
<dbReference type="Pfam" id="PF03401">
    <property type="entry name" value="TctC"/>
    <property type="match status" value="1"/>
</dbReference>
<evidence type="ECO:0000313" key="3">
    <source>
        <dbReference type="EMBL" id="MFC4201521.1"/>
    </source>
</evidence>
<keyword evidence="4" id="KW-1185">Reference proteome</keyword>
<dbReference type="PANTHER" id="PTHR42928">
    <property type="entry name" value="TRICARBOXYLATE-BINDING PROTEIN"/>
    <property type="match status" value="1"/>
</dbReference>
<sequence length="336" mass="34958">MYTSPVSPGRLLNIAAACAAAAGLSMTCATAQAAASNDYPAGKPITMVVPYPPGGSNDLFARAVSAKLGPMLHTSVVVENKPGAGGSIGAGYVARAKPDGYTLVAVSSSFTTNAAIQPHLPFDAVKDFTPVGIMAEGPFVVAVKKDSSIHSIADLVAYAKQHPTELNYASSGPGSSNQFATEMLDTAAGIKMTHVPFRGMGPATTALMAGQVDVLVASGPSLLPAVNSGKVRSLGITSAKPSAIAPRLKPVADTVPGYSFSLWWGVLAPANTPQPIVDRLNQAIKQIVDEPEMKKFFLREGAESATLSPAQYKQRVQDDIVLWKKVAQQSNITVQQ</sequence>
<accession>A0ABV8NX40</accession>
<keyword evidence="2" id="KW-0732">Signal</keyword>
<comment type="caution">
    <text evidence="3">The sequence shown here is derived from an EMBL/GenBank/DDBJ whole genome shotgun (WGS) entry which is preliminary data.</text>
</comment>
<protein>
    <submittedName>
        <fullName evidence="3">Bug family tripartite tricarboxylate transporter substrate binding protein</fullName>
    </submittedName>
</protein>
<organism evidence="3 4">
    <name type="scientific">Candidimonas humi</name>
    <dbReference type="NCBI Taxonomy" id="683355"/>
    <lineage>
        <taxon>Bacteria</taxon>
        <taxon>Pseudomonadati</taxon>
        <taxon>Pseudomonadota</taxon>
        <taxon>Betaproteobacteria</taxon>
        <taxon>Burkholderiales</taxon>
        <taxon>Alcaligenaceae</taxon>
        <taxon>Candidimonas</taxon>
    </lineage>
</organism>
<gene>
    <name evidence="3" type="ORF">ACFOY1_11200</name>
</gene>
<dbReference type="EMBL" id="JBHSBV010000003">
    <property type="protein sequence ID" value="MFC4201521.1"/>
    <property type="molecule type" value="Genomic_DNA"/>
</dbReference>
<dbReference type="Proteomes" id="UP001595848">
    <property type="component" value="Unassembled WGS sequence"/>
</dbReference>
<proteinExistence type="inferred from homology"/>
<feature type="signal peptide" evidence="2">
    <location>
        <begin position="1"/>
        <end position="33"/>
    </location>
</feature>
<dbReference type="CDD" id="cd13578">
    <property type="entry name" value="PBP2_Bug27"/>
    <property type="match status" value="1"/>
</dbReference>